<accession>A0A2N9LS95</accession>
<dbReference type="AlphaFoldDB" id="A0A2N9LS95"/>
<feature type="region of interest" description="Disordered" evidence="1">
    <location>
        <begin position="118"/>
        <end position="141"/>
    </location>
</feature>
<dbReference type="Proteomes" id="UP000239735">
    <property type="component" value="Unassembled WGS sequence"/>
</dbReference>
<name>A0A2N9LS95_9BACT</name>
<gene>
    <name evidence="2" type="ORF">SBA5_520005</name>
</gene>
<dbReference type="EMBL" id="OKRB01000111">
    <property type="protein sequence ID" value="SPE26109.1"/>
    <property type="molecule type" value="Genomic_DNA"/>
</dbReference>
<protein>
    <submittedName>
        <fullName evidence="2">Uncharacterized protein</fullName>
    </submittedName>
</protein>
<evidence type="ECO:0000313" key="3">
    <source>
        <dbReference type="Proteomes" id="UP000239735"/>
    </source>
</evidence>
<organism evidence="2 3">
    <name type="scientific">Candidatus Sulfuritelmatomonas gaucii</name>
    <dbReference type="NCBI Taxonomy" id="2043161"/>
    <lineage>
        <taxon>Bacteria</taxon>
        <taxon>Pseudomonadati</taxon>
        <taxon>Acidobacteriota</taxon>
        <taxon>Terriglobia</taxon>
        <taxon>Terriglobales</taxon>
        <taxon>Acidobacteriaceae</taxon>
        <taxon>Candidatus Sulfuritelmatomonas</taxon>
    </lineage>
</organism>
<reference evidence="3" key="1">
    <citation type="submission" date="2018-02" db="EMBL/GenBank/DDBJ databases">
        <authorList>
            <person name="Hausmann B."/>
        </authorList>
    </citation>
    <scope>NUCLEOTIDE SEQUENCE [LARGE SCALE GENOMIC DNA]</scope>
    <source>
        <strain evidence="3">Peat soil MAG SbA5</strain>
    </source>
</reference>
<feature type="region of interest" description="Disordered" evidence="1">
    <location>
        <begin position="20"/>
        <end position="58"/>
    </location>
</feature>
<evidence type="ECO:0000256" key="1">
    <source>
        <dbReference type="SAM" id="MobiDB-lite"/>
    </source>
</evidence>
<proteinExistence type="predicted"/>
<evidence type="ECO:0000313" key="2">
    <source>
        <dbReference type="EMBL" id="SPE26109.1"/>
    </source>
</evidence>
<feature type="compositionally biased region" description="Basic and acidic residues" evidence="1">
    <location>
        <begin position="28"/>
        <end position="39"/>
    </location>
</feature>
<sequence>MDMTFEVIHRDERQMVCEREGLGVGDADQQRSGEARTGGDSDGVEVGESEVSLGKRSADHRNDGAQMLAACQFGHHSAIARVRGDLRGDHGGDGSLATLDDGRGGLVAGSFDAEDEAGTGHTVSLVGGQSEVSGAGGASGV</sequence>